<dbReference type="CDD" id="cd01335">
    <property type="entry name" value="Radical_SAM"/>
    <property type="match status" value="1"/>
</dbReference>
<comment type="function">
    <text evidence="8">Catalyzes the complex heterocyclic radical-mediated conversion of 6-carboxy-5,6,7,8-tetrahydropterin (CPH4) to 7-carboxy-7-deazaguanine (CDG), a step common to the biosynthetic pathways of all 7-deazapurine-containing compounds.</text>
</comment>
<dbReference type="RefSeq" id="WP_277861452.1">
    <property type="nucleotide sequence ID" value="NZ_JARRAG010000002.1"/>
</dbReference>
<evidence type="ECO:0000256" key="3">
    <source>
        <dbReference type="ARBA" id="ARBA00022723"/>
    </source>
</evidence>
<evidence type="ECO:0000256" key="8">
    <source>
        <dbReference type="HAMAP-Rule" id="MF_00917"/>
    </source>
</evidence>
<comment type="caution">
    <text evidence="10">The sequence shown here is derived from an EMBL/GenBank/DDBJ whole genome shotgun (WGS) entry which is preliminary data.</text>
</comment>
<keyword evidence="1 8" id="KW-0004">4Fe-4S</keyword>
<evidence type="ECO:0000313" key="11">
    <source>
        <dbReference type="Proteomes" id="UP001216907"/>
    </source>
</evidence>
<sequence length="251" mass="27147">MHDLASTDDRAASTAPAGLGGDAAAIARRLKPLEGKAAGTLLVHEIYRSIQGESTFAGLPCVFVRLTACHLRCVYCDTAHAFRHGAAMGLDAVVEAVEKLGGGLVELTGGEPLLQVEAYPLMERLADKGWTVLLETSGGVATDRVDPRVRIILDVKTPASGEADANVWANLDRLRPTDEVKFVLGDREDFDWSVEVVRRHDLARRCPVLMSAVFGRVEPTELAAWILDAGLPIRLQVQLHKILWDPGARGV</sequence>
<feature type="binding site" evidence="8">
    <location>
        <position position="110"/>
    </location>
    <ligand>
        <name>S-adenosyl-L-methionine</name>
        <dbReference type="ChEBI" id="CHEBI:59789"/>
    </ligand>
</feature>
<comment type="cofactor">
    <cofactor evidence="8">
        <name>S-adenosyl-L-methionine</name>
        <dbReference type="ChEBI" id="CHEBI:59789"/>
    </cofactor>
    <text evidence="8">Binds 1 S-adenosyl-L-methionine per subunit.</text>
</comment>
<feature type="binding site" evidence="8">
    <location>
        <position position="108"/>
    </location>
    <ligand>
        <name>substrate</name>
    </ligand>
</feature>
<comment type="cofactor">
    <cofactor evidence="8">
        <name>[4Fe-4S] cluster</name>
        <dbReference type="ChEBI" id="CHEBI:49883"/>
    </cofactor>
    <text evidence="8">Binds 1 [4Fe-4S] cluster. The cluster is coordinated with 3 cysteines and an exchangeable S-adenosyl-L-methionine.</text>
</comment>
<dbReference type="InterPro" id="IPR024924">
    <property type="entry name" value="7-CO-7-deazaguanine_synth-like"/>
</dbReference>
<keyword evidence="3 8" id="KW-0479">Metal-binding</keyword>
<feature type="binding site" evidence="8">
    <location>
        <position position="73"/>
    </location>
    <ligand>
        <name>[4Fe-4S] cluster</name>
        <dbReference type="ChEBI" id="CHEBI:49883"/>
        <note>4Fe-4S-S-AdoMet</note>
    </ligand>
</feature>
<feature type="binding site" evidence="8">
    <location>
        <position position="69"/>
    </location>
    <ligand>
        <name>[4Fe-4S] cluster</name>
        <dbReference type="ChEBI" id="CHEBI:49883"/>
        <note>4Fe-4S-S-AdoMet</note>
    </ligand>
</feature>
<feature type="binding site" evidence="8">
    <location>
        <position position="78"/>
    </location>
    <ligand>
        <name>Mg(2+)</name>
        <dbReference type="ChEBI" id="CHEBI:18420"/>
    </ligand>
</feature>
<comment type="pathway">
    <text evidence="8">Purine metabolism; 7-cyano-7-deazaguanine biosynthesis.</text>
</comment>
<dbReference type="PIRSF" id="PIRSF000370">
    <property type="entry name" value="QueE"/>
    <property type="match status" value="1"/>
</dbReference>
<name>A0ABT6FC00_9BACT</name>
<dbReference type="InterPro" id="IPR007197">
    <property type="entry name" value="rSAM"/>
</dbReference>
<feature type="domain" description="Radical SAM core" evidence="9">
    <location>
        <begin position="56"/>
        <end position="246"/>
    </location>
</feature>
<comment type="caution">
    <text evidence="8">Lacks conserved residue(s) required for the propagation of feature annotation.</text>
</comment>
<comment type="subunit">
    <text evidence="8">Homodimer.</text>
</comment>
<comment type="catalytic activity">
    <reaction evidence="8">
        <text>6-carboxy-5,6,7,8-tetrahydropterin + H(+) = 7-carboxy-7-carbaguanine + NH4(+)</text>
        <dbReference type="Rhea" id="RHEA:27974"/>
        <dbReference type="ChEBI" id="CHEBI:15378"/>
        <dbReference type="ChEBI" id="CHEBI:28938"/>
        <dbReference type="ChEBI" id="CHEBI:61032"/>
        <dbReference type="ChEBI" id="CHEBI:61036"/>
        <dbReference type="EC" id="4.3.99.3"/>
    </reaction>
</comment>
<feature type="binding site" evidence="8">
    <location>
        <begin position="75"/>
        <end position="77"/>
    </location>
    <ligand>
        <name>S-adenosyl-L-methionine</name>
        <dbReference type="ChEBI" id="CHEBI:59789"/>
    </ligand>
</feature>
<evidence type="ECO:0000256" key="7">
    <source>
        <dbReference type="ARBA" id="ARBA00023239"/>
    </source>
</evidence>
<dbReference type="SFLD" id="SFLDS00029">
    <property type="entry name" value="Radical_SAM"/>
    <property type="match status" value="1"/>
</dbReference>
<proteinExistence type="inferred from homology"/>
<evidence type="ECO:0000259" key="9">
    <source>
        <dbReference type="PROSITE" id="PS51918"/>
    </source>
</evidence>
<keyword evidence="2 8" id="KW-0949">S-adenosyl-L-methionine</keyword>
<keyword evidence="5 8" id="KW-0408">Iron</keyword>
<reference evidence="10 11" key="1">
    <citation type="submission" date="2023-03" db="EMBL/GenBank/DDBJ databases">
        <title>Paludisphaera mucosa sp. nov. a novel planctomycete from northern fen.</title>
        <authorList>
            <person name="Ivanova A."/>
        </authorList>
    </citation>
    <scope>NUCLEOTIDE SEQUENCE [LARGE SCALE GENOMIC DNA]</scope>
    <source>
        <strain evidence="10 11">Pla2</strain>
    </source>
</reference>
<feature type="binding site" evidence="8">
    <location>
        <begin position="50"/>
        <end position="52"/>
    </location>
    <ligand>
        <name>substrate</name>
    </ligand>
</feature>
<dbReference type="InterPro" id="IPR013785">
    <property type="entry name" value="Aldolase_TIM"/>
</dbReference>
<evidence type="ECO:0000256" key="6">
    <source>
        <dbReference type="ARBA" id="ARBA00023014"/>
    </source>
</evidence>
<dbReference type="SUPFAM" id="SSF102114">
    <property type="entry name" value="Radical SAM enzymes"/>
    <property type="match status" value="1"/>
</dbReference>
<keyword evidence="8" id="KW-0671">Queuosine biosynthesis</keyword>
<dbReference type="EMBL" id="JARRAG010000002">
    <property type="protein sequence ID" value="MDG3005103.1"/>
    <property type="molecule type" value="Genomic_DNA"/>
</dbReference>
<evidence type="ECO:0000313" key="10">
    <source>
        <dbReference type="EMBL" id="MDG3005103.1"/>
    </source>
</evidence>
<dbReference type="PANTHER" id="PTHR42836">
    <property type="entry name" value="7-CARBOXY-7-DEAZAGUANINE SYNTHASE"/>
    <property type="match status" value="1"/>
</dbReference>
<protein>
    <recommendedName>
        <fullName evidence="8">7-carboxy-7-deazaguanine synthase</fullName>
        <shortName evidence="8">CDG synthase</shortName>
        <ecNumber evidence="8">4.3.99.3</ecNumber>
    </recommendedName>
    <alternativeName>
        <fullName evidence="8">Queuosine biosynthesis protein QueE</fullName>
    </alternativeName>
</protein>
<keyword evidence="11" id="KW-1185">Reference proteome</keyword>
<keyword evidence="7 8" id="KW-0456">Lyase</keyword>
<evidence type="ECO:0000256" key="5">
    <source>
        <dbReference type="ARBA" id="ARBA00023004"/>
    </source>
</evidence>
<dbReference type="Pfam" id="PF04055">
    <property type="entry name" value="Radical_SAM"/>
    <property type="match status" value="1"/>
</dbReference>
<gene>
    <name evidence="8" type="primary">queE</name>
    <name evidence="10" type="ORF">PZE19_15045</name>
</gene>
<evidence type="ECO:0000256" key="2">
    <source>
        <dbReference type="ARBA" id="ARBA00022691"/>
    </source>
</evidence>
<dbReference type="HAMAP" id="MF_00917">
    <property type="entry name" value="QueE"/>
    <property type="match status" value="1"/>
</dbReference>
<organism evidence="10 11">
    <name type="scientific">Paludisphaera mucosa</name>
    <dbReference type="NCBI Taxonomy" id="3030827"/>
    <lineage>
        <taxon>Bacteria</taxon>
        <taxon>Pseudomonadati</taxon>
        <taxon>Planctomycetota</taxon>
        <taxon>Planctomycetia</taxon>
        <taxon>Isosphaerales</taxon>
        <taxon>Isosphaeraceae</taxon>
        <taxon>Paludisphaera</taxon>
    </lineage>
</organism>
<evidence type="ECO:0000256" key="4">
    <source>
        <dbReference type="ARBA" id="ARBA00022842"/>
    </source>
</evidence>
<dbReference type="EC" id="4.3.99.3" evidence="8"/>
<dbReference type="PANTHER" id="PTHR42836:SF1">
    <property type="entry name" value="7-CARBOXY-7-DEAZAGUANINE SYNTHASE"/>
    <property type="match status" value="1"/>
</dbReference>
<feature type="binding site" evidence="8">
    <location>
        <position position="65"/>
    </location>
    <ligand>
        <name>substrate</name>
    </ligand>
</feature>
<dbReference type="Gene3D" id="3.20.20.70">
    <property type="entry name" value="Aldolase class I"/>
    <property type="match status" value="1"/>
</dbReference>
<feature type="binding site" evidence="8">
    <location>
        <position position="76"/>
    </location>
    <ligand>
        <name>[4Fe-4S] cluster</name>
        <dbReference type="ChEBI" id="CHEBI:49883"/>
        <note>4Fe-4S-S-AdoMet</note>
    </ligand>
</feature>
<keyword evidence="4 8" id="KW-0460">Magnesium</keyword>
<comment type="similarity">
    <text evidence="8">Belongs to the radical SAM superfamily. 7-carboxy-7-deazaguanine synthase family.</text>
</comment>
<evidence type="ECO:0000256" key="1">
    <source>
        <dbReference type="ARBA" id="ARBA00022485"/>
    </source>
</evidence>
<accession>A0ABT6FC00</accession>
<comment type="cofactor">
    <cofactor evidence="8">
        <name>Mg(2+)</name>
        <dbReference type="ChEBI" id="CHEBI:18420"/>
    </cofactor>
</comment>
<dbReference type="PROSITE" id="PS51918">
    <property type="entry name" value="RADICAL_SAM"/>
    <property type="match status" value="1"/>
</dbReference>
<keyword evidence="6 8" id="KW-0411">Iron-sulfur</keyword>
<dbReference type="Proteomes" id="UP001216907">
    <property type="component" value="Unassembled WGS sequence"/>
</dbReference>
<dbReference type="InterPro" id="IPR058240">
    <property type="entry name" value="rSAM_sf"/>
</dbReference>